<reference evidence="3 4" key="1">
    <citation type="submission" date="2016-10" db="EMBL/GenBank/DDBJ databases">
        <authorList>
            <person name="de Groot N.N."/>
        </authorList>
    </citation>
    <scope>NUCLEOTIDE SEQUENCE [LARGE SCALE GENOMIC DNA]</scope>
    <source>
        <strain evidence="3 4">CGMCC 1.6114</strain>
    </source>
</reference>
<keyword evidence="1" id="KW-0812">Transmembrane</keyword>
<dbReference type="PANTHER" id="PTHR14969:SF13">
    <property type="entry name" value="AT30094P"/>
    <property type="match status" value="1"/>
</dbReference>
<name>A0A1I6RRG3_9FLAO</name>
<evidence type="ECO:0000313" key="4">
    <source>
        <dbReference type="Proteomes" id="UP000183209"/>
    </source>
</evidence>
<protein>
    <submittedName>
        <fullName evidence="3">Undecaprenyl-diphosphatase</fullName>
    </submittedName>
</protein>
<dbReference type="SUPFAM" id="SSF48317">
    <property type="entry name" value="Acid phosphatase/Vanadium-dependent haloperoxidase"/>
    <property type="match status" value="1"/>
</dbReference>
<dbReference type="SMART" id="SM00014">
    <property type="entry name" value="acidPPc"/>
    <property type="match status" value="1"/>
</dbReference>
<feature type="domain" description="Phosphatidic acid phosphatase type 2/haloperoxidase" evidence="2">
    <location>
        <begin position="61"/>
        <end position="173"/>
    </location>
</feature>
<keyword evidence="1" id="KW-1133">Transmembrane helix</keyword>
<dbReference type="OrthoDB" id="9789113at2"/>
<dbReference type="Proteomes" id="UP000183209">
    <property type="component" value="Unassembled WGS sequence"/>
</dbReference>
<dbReference type="Gene3D" id="1.20.144.10">
    <property type="entry name" value="Phosphatidic acid phosphatase type 2/haloperoxidase"/>
    <property type="match status" value="1"/>
</dbReference>
<feature type="transmembrane region" description="Helical" evidence="1">
    <location>
        <begin position="60"/>
        <end position="82"/>
    </location>
</feature>
<feature type="transmembrane region" description="Helical" evidence="1">
    <location>
        <begin position="107"/>
        <end position="127"/>
    </location>
</feature>
<accession>A0A1I6RRG3</accession>
<proteinExistence type="predicted"/>
<feature type="transmembrane region" description="Helical" evidence="1">
    <location>
        <begin position="134"/>
        <end position="152"/>
    </location>
</feature>
<evidence type="ECO:0000256" key="1">
    <source>
        <dbReference type="SAM" id="Phobius"/>
    </source>
</evidence>
<feature type="transmembrane region" description="Helical" evidence="1">
    <location>
        <begin position="158"/>
        <end position="176"/>
    </location>
</feature>
<sequence length="186" mass="21324">MFNDIKDIDTSFFIFLNSLGAEKYDYFWISITQIYFWIPFYIILALILVKTFGKSLGKRIAMYAVFLLGVTILITESVRMIVGRIRPNNAGLEEVIRVLQFPVNNSFFSGHAANSFSLTTFFVMLLCRKSKWYVLLYLWPLLFSYSRIYVGVHYPSDILVGSIVGVLLGGSAYKILKRNSLLNNPT</sequence>
<dbReference type="PANTHER" id="PTHR14969">
    <property type="entry name" value="SPHINGOSINE-1-PHOSPHATE PHOSPHOHYDROLASE"/>
    <property type="match status" value="1"/>
</dbReference>
<evidence type="ECO:0000259" key="2">
    <source>
        <dbReference type="SMART" id="SM00014"/>
    </source>
</evidence>
<dbReference type="EMBL" id="FPAG01000003">
    <property type="protein sequence ID" value="SFS67216.1"/>
    <property type="molecule type" value="Genomic_DNA"/>
</dbReference>
<dbReference type="Pfam" id="PF01569">
    <property type="entry name" value="PAP2"/>
    <property type="match status" value="1"/>
</dbReference>
<dbReference type="InterPro" id="IPR000326">
    <property type="entry name" value="PAP2/HPO"/>
</dbReference>
<evidence type="ECO:0000313" key="3">
    <source>
        <dbReference type="EMBL" id="SFS67216.1"/>
    </source>
</evidence>
<dbReference type="InterPro" id="IPR036938">
    <property type="entry name" value="PAP2/HPO_sf"/>
</dbReference>
<gene>
    <name evidence="3" type="ORF">SAMN04487906_1255</name>
</gene>
<feature type="transmembrane region" description="Helical" evidence="1">
    <location>
        <begin position="26"/>
        <end position="48"/>
    </location>
</feature>
<dbReference type="AlphaFoldDB" id="A0A1I6RRG3"/>
<organism evidence="3 4">
    <name type="scientific">Zhouia amylolytica</name>
    <dbReference type="NCBI Taxonomy" id="376730"/>
    <lineage>
        <taxon>Bacteria</taxon>
        <taxon>Pseudomonadati</taxon>
        <taxon>Bacteroidota</taxon>
        <taxon>Flavobacteriia</taxon>
        <taxon>Flavobacteriales</taxon>
        <taxon>Flavobacteriaceae</taxon>
        <taxon>Zhouia</taxon>
    </lineage>
</organism>
<keyword evidence="1" id="KW-0472">Membrane</keyword>